<dbReference type="EMBL" id="CP020612">
    <property type="protein sequence ID" value="ARJ69273.1"/>
    <property type="molecule type" value="Genomic_DNA"/>
</dbReference>
<protein>
    <submittedName>
        <fullName evidence="1">Uncharacterized protein</fullName>
    </submittedName>
</protein>
<dbReference type="KEGG" id="pcon:B0A89_06165"/>
<name>A0A1W6CWL7_9RHOB</name>
<evidence type="ECO:0000313" key="1">
    <source>
        <dbReference type="EMBL" id="ARJ69273.1"/>
    </source>
</evidence>
<dbReference type="AlphaFoldDB" id="A0A1W6CWL7"/>
<evidence type="ECO:0000313" key="2">
    <source>
        <dbReference type="Proteomes" id="UP000193017"/>
    </source>
</evidence>
<organism evidence="1 2">
    <name type="scientific">Paracoccus contaminans</name>
    <dbReference type="NCBI Taxonomy" id="1945662"/>
    <lineage>
        <taxon>Bacteria</taxon>
        <taxon>Pseudomonadati</taxon>
        <taxon>Pseudomonadota</taxon>
        <taxon>Alphaproteobacteria</taxon>
        <taxon>Rhodobacterales</taxon>
        <taxon>Paracoccaceae</taxon>
        <taxon>Paracoccus</taxon>
    </lineage>
</organism>
<keyword evidence="2" id="KW-1185">Reference proteome</keyword>
<reference evidence="1 2" key="1">
    <citation type="submission" date="2017-03" db="EMBL/GenBank/DDBJ databases">
        <title>Genome sequence of Paracoccus contaminans isolated from a water microcosm.</title>
        <authorList>
            <person name="Aurass P."/>
            <person name="Karste S."/>
            <person name="Trost E."/>
            <person name="Glaeser S.P."/>
            <person name="Kaempfer P."/>
            <person name="Flieger A."/>
        </authorList>
    </citation>
    <scope>NUCLEOTIDE SEQUENCE [LARGE SCALE GENOMIC DNA]</scope>
    <source>
        <strain evidence="2">RKI 16-01929T\LMG 29738T\CCM 8701T\CIP 111112T</strain>
    </source>
</reference>
<dbReference type="Proteomes" id="UP000193017">
    <property type="component" value="Chromosome"/>
</dbReference>
<dbReference type="STRING" id="1945662.B0A89_06165"/>
<accession>A0A1W6CWL7</accession>
<sequence>MIAVALGTMLAAASAAGQTASADWPCIQPRQPHLSLGQVWTGPAPDDAARAGAADPATAALAERIAQRRMPMDQAEAEIERFARGRDAAALTALMLAVFNDMDAYRTRLLDGIARYGRKQVALADRVRARRDRMALLQAAGKPDFDAIDAEEKALELDERIFNDRRQSLGYVCESPVIVEQRLFALGRAIAAHLPTP</sequence>
<proteinExistence type="predicted"/>
<gene>
    <name evidence="1" type="ORF">B0A89_06165</name>
</gene>